<dbReference type="PANTHER" id="PTHR34933:SF1">
    <property type="entry name" value="FLAGELLAR L-RING PROTEIN"/>
    <property type="match status" value="1"/>
</dbReference>
<feature type="chain" id="PRO_5012842738" description="Flagellar L-ring protein" evidence="8">
    <location>
        <begin position="29"/>
        <end position="234"/>
    </location>
</feature>
<dbReference type="GO" id="GO:0009279">
    <property type="term" value="C:cell outer membrane"/>
    <property type="evidence" value="ECO:0007669"/>
    <property type="project" value="UniProtKB-SubCell"/>
</dbReference>
<accession>A0A1S7LC31</accession>
<gene>
    <name evidence="7 9" type="primary">flgH</name>
    <name evidence="9" type="ORF">MAGMO_0046</name>
</gene>
<keyword evidence="6 7" id="KW-0998">Cell outer membrane</keyword>
<dbReference type="GO" id="GO:0071973">
    <property type="term" value="P:bacterial-type flagellum-dependent cell motility"/>
    <property type="evidence" value="ECO:0007669"/>
    <property type="project" value="InterPro"/>
</dbReference>
<proteinExistence type="inferred from homology"/>
<evidence type="ECO:0000256" key="6">
    <source>
        <dbReference type="ARBA" id="ARBA00023237"/>
    </source>
</evidence>
<organism evidence="9">
    <name type="scientific">Magnetococcus massalia (strain MO-1)</name>
    <dbReference type="NCBI Taxonomy" id="451514"/>
    <lineage>
        <taxon>Bacteria</taxon>
        <taxon>Pseudomonadati</taxon>
        <taxon>Pseudomonadota</taxon>
        <taxon>Magnetococcia</taxon>
        <taxon>Magnetococcales</taxon>
        <taxon>Magnetococcaceae</taxon>
        <taxon>Magnetococcus</taxon>
    </lineage>
</organism>
<evidence type="ECO:0000256" key="4">
    <source>
        <dbReference type="ARBA" id="ARBA00023136"/>
    </source>
</evidence>
<comment type="function">
    <text evidence="1 7">Assembles around the rod to form the L-ring and probably protects the motor/basal body from shearing forces during rotation.</text>
</comment>
<dbReference type="GO" id="GO:0009427">
    <property type="term" value="C:bacterial-type flagellum basal body, distal rod, L ring"/>
    <property type="evidence" value="ECO:0007669"/>
    <property type="project" value="InterPro"/>
</dbReference>
<dbReference type="AlphaFoldDB" id="A0A1S7LC31"/>
<dbReference type="Pfam" id="PF02107">
    <property type="entry name" value="FlgH"/>
    <property type="match status" value="1"/>
</dbReference>
<protein>
    <recommendedName>
        <fullName evidence="7">Flagellar L-ring protein</fullName>
    </recommendedName>
    <alternativeName>
        <fullName evidence="7">Basal body L-ring protein</fullName>
    </alternativeName>
</protein>
<keyword evidence="4 7" id="KW-0472">Membrane</keyword>
<name>A0A1S7LC31_MAGMO</name>
<dbReference type="EMBL" id="LO017727">
    <property type="protein sequence ID" value="CRH04262.1"/>
    <property type="molecule type" value="Genomic_DNA"/>
</dbReference>
<keyword evidence="5 7" id="KW-0975">Bacterial flagellum</keyword>
<evidence type="ECO:0000256" key="8">
    <source>
        <dbReference type="SAM" id="SignalP"/>
    </source>
</evidence>
<dbReference type="PANTHER" id="PTHR34933">
    <property type="entry name" value="FLAGELLAR L-RING PROTEIN"/>
    <property type="match status" value="1"/>
</dbReference>
<comment type="subunit">
    <text evidence="7">The basal body constitutes a major portion of the flagellar organelle and consists of four rings (L,P,S, and M) mounted on a central rod.</text>
</comment>
<sequence>MLGSMTKTRWIIGLCALTLLSGCGMTRATQRPPAPVATLKAQPPELMAPQKGSIWQSSNRNALFADSKARSVGDLVMVQVSETSNAQKTATTELKREAETELNFGGLFGVTEALQKGGLSKFVDSNSTTSGIDHTGEGTTSRGGTFTATISCQVIEVLPNGYLRIAGRRDITVNHENQYIILTGIVRPEDISNANTVRSAQVADARIEYSGSGAIDDQQRPSWVYDFFTNFRIL</sequence>
<comment type="similarity">
    <text evidence="2 7">Belongs to the FlgH family.</text>
</comment>
<evidence type="ECO:0000256" key="3">
    <source>
        <dbReference type="ARBA" id="ARBA00022729"/>
    </source>
</evidence>
<evidence type="ECO:0000256" key="5">
    <source>
        <dbReference type="ARBA" id="ARBA00023143"/>
    </source>
</evidence>
<keyword evidence="9" id="KW-0966">Cell projection</keyword>
<evidence type="ECO:0000256" key="7">
    <source>
        <dbReference type="HAMAP-Rule" id="MF_00415"/>
    </source>
</evidence>
<evidence type="ECO:0000256" key="1">
    <source>
        <dbReference type="ARBA" id="ARBA00002591"/>
    </source>
</evidence>
<dbReference type="GO" id="GO:0003774">
    <property type="term" value="F:cytoskeletal motor activity"/>
    <property type="evidence" value="ECO:0007669"/>
    <property type="project" value="InterPro"/>
</dbReference>
<keyword evidence="9" id="KW-0282">Flagellum</keyword>
<dbReference type="HAMAP" id="MF_00415">
    <property type="entry name" value="FlgH"/>
    <property type="match status" value="1"/>
</dbReference>
<evidence type="ECO:0000313" key="9">
    <source>
        <dbReference type="EMBL" id="CRH04262.1"/>
    </source>
</evidence>
<dbReference type="PROSITE" id="PS51257">
    <property type="entry name" value="PROKAR_LIPOPROTEIN"/>
    <property type="match status" value="1"/>
</dbReference>
<reference evidence="9" key="1">
    <citation type="submission" date="2015-04" db="EMBL/GenBank/DDBJ databases">
        <authorList>
            <person name="Syromyatnikov M.Y."/>
            <person name="Popov V.N."/>
        </authorList>
    </citation>
    <scope>NUCLEOTIDE SEQUENCE</scope>
    <source>
        <strain evidence="9">MO-1</strain>
    </source>
</reference>
<keyword evidence="7" id="KW-0449">Lipoprotein</keyword>
<comment type="subcellular location">
    <subcellularLocation>
        <location evidence="7">Cell outer membrane</location>
        <topology evidence="7">Lipid-anchor</topology>
    </subcellularLocation>
    <subcellularLocation>
        <location evidence="7">Bacterial flagellum basal body</location>
    </subcellularLocation>
</comment>
<keyword evidence="3 7" id="KW-0732">Signal</keyword>
<evidence type="ECO:0000256" key="2">
    <source>
        <dbReference type="ARBA" id="ARBA00006929"/>
    </source>
</evidence>
<keyword evidence="9" id="KW-0969">Cilium</keyword>
<dbReference type="PRINTS" id="PR01008">
    <property type="entry name" value="FLGLRINGFLGH"/>
</dbReference>
<feature type="signal peptide" evidence="8">
    <location>
        <begin position="1"/>
        <end position="28"/>
    </location>
</feature>
<dbReference type="InterPro" id="IPR000527">
    <property type="entry name" value="Flag_Lring"/>
</dbReference>